<dbReference type="InterPro" id="IPR013538">
    <property type="entry name" value="ASHA1/2-like_C"/>
</dbReference>
<evidence type="ECO:0000313" key="3">
    <source>
        <dbReference type="EMBL" id="SPF35807.1"/>
    </source>
</evidence>
<reference evidence="4" key="1">
    <citation type="submission" date="2018-02" db="EMBL/GenBank/DDBJ databases">
        <authorList>
            <person name="Hausmann B."/>
        </authorList>
    </citation>
    <scope>NUCLEOTIDE SEQUENCE [LARGE SCALE GENOMIC DNA]</scope>
    <source>
        <strain evidence="4">Peat soil MAG SbA1</strain>
    </source>
</reference>
<dbReference type="Pfam" id="PF08327">
    <property type="entry name" value="AHSA1"/>
    <property type="match status" value="1"/>
</dbReference>
<proteinExistence type="inferred from homology"/>
<evidence type="ECO:0000313" key="4">
    <source>
        <dbReference type="Proteomes" id="UP000238701"/>
    </source>
</evidence>
<dbReference type="InterPro" id="IPR023393">
    <property type="entry name" value="START-like_dom_sf"/>
</dbReference>
<protein>
    <recommendedName>
        <fullName evidence="2">Activator of Hsp90 ATPase homologue 1/2-like C-terminal domain-containing protein</fullName>
    </recommendedName>
</protein>
<dbReference type="Proteomes" id="UP000238701">
    <property type="component" value="Unassembled WGS sequence"/>
</dbReference>
<comment type="similarity">
    <text evidence="1">Belongs to the AHA1 family.</text>
</comment>
<dbReference type="Gene3D" id="3.30.530.20">
    <property type="match status" value="1"/>
</dbReference>
<dbReference type="SUPFAM" id="SSF55961">
    <property type="entry name" value="Bet v1-like"/>
    <property type="match status" value="1"/>
</dbReference>
<organism evidence="3 4">
    <name type="scientific">Candidatus Sulfotelmatobacter kueseliae</name>
    <dbReference type="NCBI Taxonomy" id="2042962"/>
    <lineage>
        <taxon>Bacteria</taxon>
        <taxon>Pseudomonadati</taxon>
        <taxon>Acidobacteriota</taxon>
        <taxon>Terriglobia</taxon>
        <taxon>Terriglobales</taxon>
        <taxon>Candidatus Korobacteraceae</taxon>
        <taxon>Candidatus Sulfotelmatobacter</taxon>
    </lineage>
</organism>
<evidence type="ECO:0000256" key="1">
    <source>
        <dbReference type="ARBA" id="ARBA00006817"/>
    </source>
</evidence>
<dbReference type="AlphaFoldDB" id="A0A2U3K8C8"/>
<accession>A0A2U3K8C8</accession>
<evidence type="ECO:0000259" key="2">
    <source>
        <dbReference type="Pfam" id="PF08327"/>
    </source>
</evidence>
<name>A0A2U3K8C8_9BACT</name>
<gene>
    <name evidence="3" type="ORF">SBA1_1440001</name>
</gene>
<feature type="domain" description="Activator of Hsp90 ATPase homologue 1/2-like C-terminal" evidence="2">
    <location>
        <begin position="23"/>
        <end position="138"/>
    </location>
</feature>
<sequence length="141" mass="15853">MTETPSTGANKTRTSLHQEVDFKATPHRIYEILLDSKLFSAFSGEAATISPEGGGAFALFKGIIVGRNIELAPDQRIVQAWRPAYWEPGVYSLVKFELQPQESQTHVILDHTGFPEGHFASLSSGWKEHYWERLTKYMAKA</sequence>
<dbReference type="EMBL" id="OMOD01000051">
    <property type="protein sequence ID" value="SPF35807.1"/>
    <property type="molecule type" value="Genomic_DNA"/>
</dbReference>